<dbReference type="EMBL" id="CP046996">
    <property type="protein sequence ID" value="QGZ99779.1"/>
    <property type="molecule type" value="Genomic_DNA"/>
</dbReference>
<dbReference type="InterPro" id="IPR036812">
    <property type="entry name" value="NAD(P)_OxRdtase_dom_sf"/>
</dbReference>
<accession>A0A857DES9</accession>
<dbReference type="PANTHER" id="PTHR43312">
    <property type="entry name" value="D-THREO-ALDOSE 1-DEHYDROGENASE"/>
    <property type="match status" value="1"/>
</dbReference>
<dbReference type="Pfam" id="PF13187">
    <property type="entry name" value="Fer4_9"/>
    <property type="match status" value="1"/>
</dbReference>
<keyword evidence="3" id="KW-0411">Iron-sulfur</keyword>
<evidence type="ECO:0000313" key="5">
    <source>
        <dbReference type="EMBL" id="QGZ99779.1"/>
    </source>
</evidence>
<dbReference type="PROSITE" id="PS00198">
    <property type="entry name" value="4FE4S_FER_1"/>
    <property type="match status" value="1"/>
</dbReference>
<dbReference type="Gene3D" id="3.20.20.100">
    <property type="entry name" value="NADP-dependent oxidoreductase domain"/>
    <property type="match status" value="1"/>
</dbReference>
<evidence type="ECO:0000256" key="2">
    <source>
        <dbReference type="ARBA" id="ARBA00023004"/>
    </source>
</evidence>
<dbReference type="SUPFAM" id="SSF51430">
    <property type="entry name" value="NAD(P)-linked oxidoreductase"/>
    <property type="match status" value="1"/>
</dbReference>
<evidence type="ECO:0000256" key="1">
    <source>
        <dbReference type="ARBA" id="ARBA00022723"/>
    </source>
</evidence>
<dbReference type="InterPro" id="IPR017900">
    <property type="entry name" value="4Fe4S_Fe_S_CS"/>
</dbReference>
<evidence type="ECO:0000256" key="3">
    <source>
        <dbReference type="ARBA" id="ARBA00023014"/>
    </source>
</evidence>
<dbReference type="SUPFAM" id="SSF46548">
    <property type="entry name" value="alpha-helical ferredoxin"/>
    <property type="match status" value="1"/>
</dbReference>
<feature type="domain" description="4Fe-4S ferredoxin-type" evidence="4">
    <location>
        <begin position="330"/>
        <end position="359"/>
    </location>
</feature>
<dbReference type="PANTHER" id="PTHR43312:SF2">
    <property type="entry name" value="OXIDOREDUCTASE"/>
    <property type="match status" value="1"/>
</dbReference>
<sequence>MQYTLLGKTGLQVSRLGLGCMRFPKSEKEAIEMVRYAVDHGVNYLDTAYIYPNSEMITGKALQGGYRNKALIATKSPIWKIGKHGDFEKYLDEELKRLGTDHIDMYLLHNMNHDNWEKVNHFDGLTFLDKMVQKGKILHKSFSFHGTLPAFKQVVDAFDWEMAQIQLNILDENQQAGIEGLRYAAGKGLAVVIMEPLRGGYMLANVPEAVADLVHQYPEKRSLVAWCFRWLYNMPEVSVILSGASTLEQLKDNLRIFDESAVNVMSEADQNLIKKIREAFESNNSIGCTSCSYCMPCPQGVSIPEIFRLYNSHQLMKTHWVDKGMYRESLLPSGSGADQCISCGICEEHCPQALSIPVLLKKVHEEFTAKTIGGWS</sequence>
<gene>
    <name evidence="5" type="ORF">GQ588_03510</name>
</gene>
<dbReference type="RefSeq" id="WP_025205232.1">
    <property type="nucleotide sequence ID" value="NZ_CP046996.1"/>
</dbReference>
<dbReference type="InterPro" id="IPR023210">
    <property type="entry name" value="NADP_OxRdtase_dom"/>
</dbReference>
<dbReference type="CDD" id="cd19096">
    <property type="entry name" value="AKR_Fe-S_oxidoreductase"/>
    <property type="match status" value="1"/>
</dbReference>
<dbReference type="GO" id="GO:0051536">
    <property type="term" value="F:iron-sulfur cluster binding"/>
    <property type="evidence" value="ECO:0007669"/>
    <property type="project" value="UniProtKB-KW"/>
</dbReference>
<dbReference type="PROSITE" id="PS51379">
    <property type="entry name" value="4FE4S_FER_2"/>
    <property type="match status" value="1"/>
</dbReference>
<dbReference type="InterPro" id="IPR017896">
    <property type="entry name" value="4Fe4S_Fe-S-bd"/>
</dbReference>
<dbReference type="AlphaFoldDB" id="A0A857DES9"/>
<reference evidence="5 6" key="1">
    <citation type="submission" date="2019-12" db="EMBL/GenBank/DDBJ databases">
        <title>Sequence classification of anaerobic respiratory reductive dehalogenases: First we see many, then we see few.</title>
        <authorList>
            <person name="Molenda O."/>
            <person name="Puentes Jacome L.A."/>
            <person name="Cao X."/>
            <person name="Nesbo C.L."/>
            <person name="Tang S."/>
            <person name="Morson N."/>
            <person name="Patron J."/>
            <person name="Lomheim L."/>
            <person name="Wishart D.S."/>
            <person name="Edwards E.A."/>
        </authorList>
    </citation>
    <scope>NUCLEOTIDE SEQUENCE [LARGE SCALE GENOMIC DNA]</scope>
    <source>
        <strain evidence="5 6">12DCA</strain>
    </source>
</reference>
<dbReference type="GO" id="GO:0046872">
    <property type="term" value="F:metal ion binding"/>
    <property type="evidence" value="ECO:0007669"/>
    <property type="project" value="UniProtKB-KW"/>
</dbReference>
<evidence type="ECO:0000259" key="4">
    <source>
        <dbReference type="PROSITE" id="PS51379"/>
    </source>
</evidence>
<dbReference type="Pfam" id="PF00248">
    <property type="entry name" value="Aldo_ket_red"/>
    <property type="match status" value="1"/>
</dbReference>
<dbReference type="Proteomes" id="UP000430508">
    <property type="component" value="Chromosome"/>
</dbReference>
<keyword evidence="1" id="KW-0479">Metal-binding</keyword>
<keyword evidence="2" id="KW-0408">Iron</keyword>
<evidence type="ECO:0000313" key="6">
    <source>
        <dbReference type="Proteomes" id="UP000430508"/>
    </source>
</evidence>
<organism evidence="5 6">
    <name type="scientific">Dehalobacter restrictus</name>
    <dbReference type="NCBI Taxonomy" id="55583"/>
    <lineage>
        <taxon>Bacteria</taxon>
        <taxon>Bacillati</taxon>
        <taxon>Bacillota</taxon>
        <taxon>Clostridia</taxon>
        <taxon>Eubacteriales</taxon>
        <taxon>Desulfitobacteriaceae</taxon>
        <taxon>Dehalobacter</taxon>
    </lineage>
</organism>
<name>A0A857DES9_9FIRM</name>
<protein>
    <submittedName>
        <fullName evidence="5">Aldo/keto reductase</fullName>
    </submittedName>
</protein>
<proteinExistence type="predicted"/>
<dbReference type="InterPro" id="IPR053135">
    <property type="entry name" value="AKR2_Oxidoreductase"/>
</dbReference>